<accession>A0ABR7XBH1</accession>
<evidence type="ECO:0000313" key="2">
    <source>
        <dbReference type="EMBL" id="MBD1387485.1"/>
    </source>
</evidence>
<evidence type="ECO:0000256" key="1">
    <source>
        <dbReference type="SAM" id="SignalP"/>
    </source>
</evidence>
<evidence type="ECO:0000313" key="3">
    <source>
        <dbReference type="Proteomes" id="UP000618754"/>
    </source>
</evidence>
<gene>
    <name evidence="2" type="ORF">IDJ75_19530</name>
</gene>
<dbReference type="Proteomes" id="UP000618754">
    <property type="component" value="Unassembled WGS sequence"/>
</dbReference>
<reference evidence="2 3" key="1">
    <citation type="submission" date="2020-09" db="EMBL/GenBank/DDBJ databases">
        <title>Novel species of Mucilaginibacter isolated from a glacier on the Tibetan Plateau.</title>
        <authorList>
            <person name="Liu Q."/>
            <person name="Xin Y.-H."/>
        </authorList>
    </citation>
    <scope>NUCLEOTIDE SEQUENCE [LARGE SCALE GENOMIC DNA]</scope>
    <source>
        <strain evidence="2 3">CGMCC 1.13878</strain>
    </source>
</reference>
<protein>
    <submittedName>
        <fullName evidence="2">Uncharacterized protein</fullName>
    </submittedName>
</protein>
<keyword evidence="1" id="KW-0732">Signal</keyword>
<dbReference type="RefSeq" id="WP_191177329.1">
    <property type="nucleotide sequence ID" value="NZ_JACWMW010000006.1"/>
</dbReference>
<name>A0ABR7XBH1_9SPHI</name>
<proteinExistence type="predicted"/>
<feature type="signal peptide" evidence="1">
    <location>
        <begin position="1"/>
        <end position="21"/>
    </location>
</feature>
<comment type="caution">
    <text evidence="2">The sequence shown here is derived from an EMBL/GenBank/DDBJ whole genome shotgun (WGS) entry which is preliminary data.</text>
</comment>
<feature type="chain" id="PRO_5046855520" evidence="1">
    <location>
        <begin position="22"/>
        <end position="261"/>
    </location>
</feature>
<organism evidence="2 3">
    <name type="scientific">Mucilaginibacter rigui</name>
    <dbReference type="NCBI Taxonomy" id="534635"/>
    <lineage>
        <taxon>Bacteria</taxon>
        <taxon>Pseudomonadati</taxon>
        <taxon>Bacteroidota</taxon>
        <taxon>Sphingobacteriia</taxon>
        <taxon>Sphingobacteriales</taxon>
        <taxon>Sphingobacteriaceae</taxon>
        <taxon>Mucilaginibacter</taxon>
    </lineage>
</organism>
<keyword evidence="3" id="KW-1185">Reference proteome</keyword>
<sequence length="261" mass="29616">MKTLKISLFVACCFISATSFAQSAKAIEADLLRSFKKLEYWDDKQRKGVDGASDSLETANDVFDSKIKGYAIKYPSTIAEPFTSLKKAHLDIFTSDDGLFRIYSWETWMGGTMRDFSNLMQYKNGQVTKATLLTSNQDNYIPFYSNLYTFKTGGKTYYLGIYNTIYSTKDVGTGIRIFSIENGNLNSDTKIIKTQSGLKSKIYYSYDFFSVVDIAFELRPTITFDAATKTIKIPLIGSEGKVTTKFITYKFNGQYFEKMKS</sequence>
<dbReference type="EMBL" id="JACWMW010000006">
    <property type="protein sequence ID" value="MBD1387485.1"/>
    <property type="molecule type" value="Genomic_DNA"/>
</dbReference>